<dbReference type="Proteomes" id="UP000095594">
    <property type="component" value="Unassembled WGS sequence"/>
</dbReference>
<evidence type="ECO:0000313" key="2">
    <source>
        <dbReference type="EMBL" id="CUO27341.1"/>
    </source>
</evidence>
<dbReference type="InterPro" id="IPR025877">
    <property type="entry name" value="MobA-like_NTP_Trfase"/>
</dbReference>
<dbReference type="RefSeq" id="WP_084758980.1">
    <property type="nucleotide sequence ID" value="NZ_CABIXQ010000007.1"/>
</dbReference>
<feature type="domain" description="MobA-like NTP transferase" evidence="1">
    <location>
        <begin position="20"/>
        <end position="160"/>
    </location>
</feature>
<organism evidence="2 3">
    <name type="scientific">Clostridium disporicum</name>
    <dbReference type="NCBI Taxonomy" id="84024"/>
    <lineage>
        <taxon>Bacteria</taxon>
        <taxon>Bacillati</taxon>
        <taxon>Bacillota</taxon>
        <taxon>Clostridia</taxon>
        <taxon>Eubacteriales</taxon>
        <taxon>Clostridiaceae</taxon>
        <taxon>Clostridium</taxon>
    </lineage>
</organism>
<evidence type="ECO:0000313" key="3">
    <source>
        <dbReference type="Proteomes" id="UP000095594"/>
    </source>
</evidence>
<evidence type="ECO:0000259" key="1">
    <source>
        <dbReference type="Pfam" id="PF12804"/>
    </source>
</evidence>
<dbReference type="Gene3D" id="3.90.550.10">
    <property type="entry name" value="Spore Coat Polysaccharide Biosynthesis Protein SpsA, Chain A"/>
    <property type="match status" value="1"/>
</dbReference>
<dbReference type="OrthoDB" id="285216at2"/>
<dbReference type="AlphaFoldDB" id="A0A174DP21"/>
<dbReference type="GO" id="GO:0016779">
    <property type="term" value="F:nucleotidyltransferase activity"/>
    <property type="evidence" value="ECO:0007669"/>
    <property type="project" value="UniProtKB-ARBA"/>
</dbReference>
<accession>A0A174DP21</accession>
<dbReference type="SUPFAM" id="SSF46785">
    <property type="entry name" value="Winged helix' DNA-binding domain"/>
    <property type="match status" value="1"/>
</dbReference>
<dbReference type="InterPro" id="IPR036390">
    <property type="entry name" value="WH_DNA-bd_sf"/>
</dbReference>
<dbReference type="PANTHER" id="PTHR43777:SF1">
    <property type="entry name" value="MOLYBDENUM COFACTOR CYTIDYLYLTRANSFERASE"/>
    <property type="match status" value="1"/>
</dbReference>
<gene>
    <name evidence="2" type="ORF">ERS852471_01249</name>
</gene>
<name>A0A174DP21_9CLOT</name>
<protein>
    <submittedName>
        <fullName evidence="2">LysR family transcriptional regulator</fullName>
    </submittedName>
</protein>
<sequence length="306" mass="34817">MDNIGGIIVAAGNTSYKVSPLLKIGSISIIKRLVLTFQQAGISPIVVITGFQSVEIEQHLVDYGVVFLRNEKFENSDKLYSAKIGLDFLKDKCKKVVFTPVTVPMYNSNTIKNLIEMDKELVIPSYQGRTGHPLLLDCSLIPKILAYDGKEGMRGAIKELITEKDYLEVNDEGILLDVERIERIDELVHLHNEELLHPFIRISIEKEFAFFNSRAKLLLILIEETQSVKGACKYMALSCGKAWSMINEMEEALGYSVVERRHGGRRGGKTVLSQKGKEFLKKYEKYEKDIKEYAVSHFYNIFQESR</sequence>
<dbReference type="InterPro" id="IPR029044">
    <property type="entry name" value="Nucleotide-diphossugar_trans"/>
</dbReference>
<dbReference type="EMBL" id="CYZX01000007">
    <property type="protein sequence ID" value="CUO27341.1"/>
    <property type="molecule type" value="Genomic_DNA"/>
</dbReference>
<dbReference type="Pfam" id="PF12804">
    <property type="entry name" value="NTP_transf_3"/>
    <property type="match status" value="1"/>
</dbReference>
<proteinExistence type="predicted"/>
<dbReference type="PANTHER" id="PTHR43777">
    <property type="entry name" value="MOLYBDENUM COFACTOR CYTIDYLYLTRANSFERASE"/>
    <property type="match status" value="1"/>
</dbReference>
<reference evidence="2 3" key="1">
    <citation type="submission" date="2015-09" db="EMBL/GenBank/DDBJ databases">
        <authorList>
            <consortium name="Pathogen Informatics"/>
        </authorList>
    </citation>
    <scope>NUCLEOTIDE SEQUENCE [LARGE SCALE GENOMIC DNA]</scope>
    <source>
        <strain evidence="2 3">2789STDY5834856</strain>
    </source>
</reference>
<dbReference type="SUPFAM" id="SSF53448">
    <property type="entry name" value="Nucleotide-diphospho-sugar transferases"/>
    <property type="match status" value="1"/>
</dbReference>
<dbReference type="InterPro" id="IPR036388">
    <property type="entry name" value="WH-like_DNA-bd_sf"/>
</dbReference>
<dbReference type="Gene3D" id="1.10.10.10">
    <property type="entry name" value="Winged helix-like DNA-binding domain superfamily/Winged helix DNA-binding domain"/>
    <property type="match status" value="1"/>
</dbReference>